<sequence length="1090" mass="117186">MRAVPALAQSFSFPAFFERVLMWIVNVALKRPYTFIVMAIMILLATPFALLTTPVDVLPEINIPVVSIIWTYTGLSAEDMANRIAQVNERSLTTTVNDIEHVESQSLPGIAIIKVFLQPNANIQTAIAQTVAVEQAQLKQMPPGATPPLVLSYSASSIPVIQLGLSSQTLSEQDLNDSALNFLRPQLVTIPGASVPYPYGGKSRLISVDLNTRALLAKGLTPSDVVSAFNAQNLILPTGTAKIGPKEYTINMNGSPATIAALNEIPVRTVNGATTYLREVAHVRDGFSPQTNIVRQNGQRGVLISVMKNGSASTLSIVNSLRAILPNAKASLPEDLTITALFDQSVFVKAAVQGVIKEAVIAAALTAAMILLFLGNWRSTCIIAISIPLSILSSLLALHALGQTINIMTLGGLALAVGILVDDATVTIENIERHLHMGTDLHEAILEGAGEIAIPALVSTLCICIVFVPMFFLTGVAKFLFVPLAEAVVFAMLASYVLSRTLVPTLAMLLMGHAHKPKKNAKPNLFMRLYHRFDAGFERMRATYIVILSTLLVRRRLFAVGFLSFCIVSVGLVFVLGEDFFPSVDSGNIRLHMRAPTGTRIEETARLADDVERVVRQVVPASQLETILDNLGLPYSGINLSYSNAGTIGTLDGEIQVALKPDHDPTAGFVDKLRTILPQKFPGVDFFFQPADIVTQILNFGLPAAVDVQISGANQRGNFEVASGLMKSIRQIPGTVDTHIQQKFDQPVLNLQMDRTRLQQLNLTANNVAQNVLVSLSGSSQTSPGFWFNNKNGVEYQVAVQTPQYQISSIDELLRTPVSGSATGPTQLLGNLVRVSPQSQFAVVTRYNIKPVIDVFVSVEGRDLGSVAKEVDKLVDQARAKLPRGSEITVRGQVATMRSSFFGLGVGVAMAIVLVYLLIVVNFQSWVDPLIIISALPAALAGIAWMLFLTGTHLSVPALTGAIMTMGVATANSILMVSFARQRLQAGAPPLTAALEAGASRIRPVLMTAFAMIIGMIPMALGLGEGAEQNAPLGRAVIGGLLFATVSTLFFVPLIFAGIHSRLARRRERSENDHDDDDRDGHGTPEHAPS</sequence>
<evidence type="ECO:0000256" key="2">
    <source>
        <dbReference type="SAM" id="Phobius"/>
    </source>
</evidence>
<feature type="transmembrane region" description="Helical" evidence="2">
    <location>
        <begin position="1005"/>
        <end position="1024"/>
    </location>
</feature>
<keyword evidence="2" id="KW-0812">Transmembrane</keyword>
<evidence type="ECO:0000256" key="1">
    <source>
        <dbReference type="SAM" id="MobiDB-lite"/>
    </source>
</evidence>
<name>A0A242ML07_CABSO</name>
<feature type="transmembrane region" description="Helical" evidence="2">
    <location>
        <begin position="557"/>
        <end position="577"/>
    </location>
</feature>
<organism evidence="3 4">
    <name type="scientific">Caballeronia sordidicola</name>
    <name type="common">Burkholderia sordidicola</name>
    <dbReference type="NCBI Taxonomy" id="196367"/>
    <lineage>
        <taxon>Bacteria</taxon>
        <taxon>Pseudomonadati</taxon>
        <taxon>Pseudomonadota</taxon>
        <taxon>Betaproteobacteria</taxon>
        <taxon>Burkholderiales</taxon>
        <taxon>Burkholderiaceae</taxon>
        <taxon>Caballeronia</taxon>
    </lineage>
</organism>
<protein>
    <submittedName>
        <fullName evidence="3">Cation/multidrug efflux pump</fullName>
    </submittedName>
</protein>
<keyword evidence="2" id="KW-1133">Transmembrane helix</keyword>
<feature type="region of interest" description="Disordered" evidence="1">
    <location>
        <begin position="1066"/>
        <end position="1090"/>
    </location>
</feature>
<dbReference type="Gene3D" id="3.30.70.1320">
    <property type="entry name" value="Multidrug efflux transporter AcrB pore domain like"/>
    <property type="match status" value="1"/>
</dbReference>
<dbReference type="GO" id="GO:0042910">
    <property type="term" value="F:xenobiotic transmembrane transporter activity"/>
    <property type="evidence" value="ECO:0007669"/>
    <property type="project" value="TreeGrafter"/>
</dbReference>
<feature type="transmembrane region" description="Helical" evidence="2">
    <location>
        <begin position="954"/>
        <end position="975"/>
    </location>
</feature>
<evidence type="ECO:0000313" key="3">
    <source>
        <dbReference type="EMBL" id="OTP71653.1"/>
    </source>
</evidence>
<dbReference type="Pfam" id="PF00873">
    <property type="entry name" value="ACR_tran"/>
    <property type="match status" value="1"/>
</dbReference>
<feature type="transmembrane region" description="Helical" evidence="2">
    <location>
        <begin position="407"/>
        <end position="431"/>
    </location>
</feature>
<dbReference type="Gene3D" id="1.20.1640.10">
    <property type="entry name" value="Multidrug efflux transporter AcrB transmembrane domain"/>
    <property type="match status" value="2"/>
</dbReference>
<dbReference type="EMBL" id="NBTY01000125">
    <property type="protein sequence ID" value="OTP71653.1"/>
    <property type="molecule type" value="Genomic_DNA"/>
</dbReference>
<dbReference type="AlphaFoldDB" id="A0A242ML07"/>
<dbReference type="Gene3D" id="3.30.2090.10">
    <property type="entry name" value="Multidrug efflux transporter AcrB TolC docking domain, DN and DC subdomains"/>
    <property type="match status" value="2"/>
</dbReference>
<dbReference type="Gene3D" id="3.30.70.1440">
    <property type="entry name" value="Multidrug efflux transporter AcrB pore domain"/>
    <property type="match status" value="1"/>
</dbReference>
<gene>
    <name evidence="3" type="ORF">PAMC26510_23020</name>
</gene>
<dbReference type="GO" id="GO:0005886">
    <property type="term" value="C:plasma membrane"/>
    <property type="evidence" value="ECO:0007669"/>
    <property type="project" value="TreeGrafter"/>
</dbReference>
<dbReference type="PRINTS" id="PR00702">
    <property type="entry name" value="ACRIFLAVINRP"/>
</dbReference>
<feature type="transmembrane region" description="Helical" evidence="2">
    <location>
        <begin position="901"/>
        <end position="923"/>
    </location>
</feature>
<dbReference type="SUPFAM" id="SSF82714">
    <property type="entry name" value="Multidrug efflux transporter AcrB TolC docking domain, DN and DC subdomains"/>
    <property type="match status" value="2"/>
</dbReference>
<feature type="transmembrane region" description="Helical" evidence="2">
    <location>
        <begin position="32"/>
        <end position="51"/>
    </location>
</feature>
<dbReference type="SUPFAM" id="SSF82693">
    <property type="entry name" value="Multidrug efflux transporter AcrB pore domain, PN1, PN2, PC1 and PC2 subdomains"/>
    <property type="match status" value="2"/>
</dbReference>
<feature type="transmembrane region" description="Helical" evidence="2">
    <location>
        <begin position="452"/>
        <end position="473"/>
    </location>
</feature>
<feature type="transmembrane region" description="Helical" evidence="2">
    <location>
        <begin position="930"/>
        <end position="948"/>
    </location>
</feature>
<feature type="transmembrane region" description="Helical" evidence="2">
    <location>
        <begin position="381"/>
        <end position="401"/>
    </location>
</feature>
<dbReference type="PANTHER" id="PTHR32063">
    <property type="match status" value="1"/>
</dbReference>
<dbReference type="Gene3D" id="3.30.70.1430">
    <property type="entry name" value="Multidrug efflux transporter AcrB pore domain"/>
    <property type="match status" value="2"/>
</dbReference>
<dbReference type="Proteomes" id="UP000194546">
    <property type="component" value="Unassembled WGS sequence"/>
</dbReference>
<evidence type="ECO:0000313" key="4">
    <source>
        <dbReference type="Proteomes" id="UP000194546"/>
    </source>
</evidence>
<dbReference type="InterPro" id="IPR027463">
    <property type="entry name" value="AcrB_DN_DC_subdom"/>
</dbReference>
<dbReference type="SUPFAM" id="SSF82866">
    <property type="entry name" value="Multidrug efflux transporter AcrB transmembrane domain"/>
    <property type="match status" value="2"/>
</dbReference>
<dbReference type="PANTHER" id="PTHR32063:SF8">
    <property type="entry name" value="CATION EFFLUX PROTEIN"/>
    <property type="match status" value="1"/>
</dbReference>
<accession>A0A242ML07</accession>
<proteinExistence type="predicted"/>
<keyword evidence="2" id="KW-0472">Membrane</keyword>
<comment type="caution">
    <text evidence="3">The sequence shown here is derived from an EMBL/GenBank/DDBJ whole genome shotgun (WGS) entry which is preliminary data.</text>
</comment>
<feature type="transmembrane region" description="Helical" evidence="2">
    <location>
        <begin position="355"/>
        <end position="374"/>
    </location>
</feature>
<feature type="compositionally biased region" description="Basic and acidic residues" evidence="1">
    <location>
        <begin position="1079"/>
        <end position="1090"/>
    </location>
</feature>
<feature type="transmembrane region" description="Helical" evidence="2">
    <location>
        <begin position="1036"/>
        <end position="1059"/>
    </location>
</feature>
<dbReference type="InterPro" id="IPR001036">
    <property type="entry name" value="Acrflvin-R"/>
</dbReference>
<reference evidence="3 4" key="1">
    <citation type="submission" date="2017-03" db="EMBL/GenBank/DDBJ databases">
        <title>Genome analysis of strain PAMC 26510.</title>
        <authorList>
            <person name="Oh H.-M."/>
            <person name="Yang J.-A."/>
        </authorList>
    </citation>
    <scope>NUCLEOTIDE SEQUENCE [LARGE SCALE GENOMIC DNA]</scope>
    <source>
        <strain evidence="3 4">PAMC 26510</strain>
    </source>
</reference>